<dbReference type="Proteomes" id="UP000051515">
    <property type="component" value="Unassembled WGS sequence"/>
</dbReference>
<evidence type="ECO:0000313" key="3">
    <source>
        <dbReference type="Proteomes" id="UP000051515"/>
    </source>
</evidence>
<keyword evidence="3" id="KW-1185">Reference proteome</keyword>
<dbReference type="GO" id="GO:0006071">
    <property type="term" value="P:glycerol metabolic process"/>
    <property type="evidence" value="ECO:0007669"/>
    <property type="project" value="InterPro"/>
</dbReference>
<protein>
    <submittedName>
        <fullName evidence="2">Dihydroacetone kinase</fullName>
    </submittedName>
</protein>
<dbReference type="Pfam" id="PF13684">
    <property type="entry name" value="FakA-like_C"/>
    <property type="match status" value="1"/>
</dbReference>
<evidence type="ECO:0000313" key="2">
    <source>
        <dbReference type="EMBL" id="KRK83664.1"/>
    </source>
</evidence>
<dbReference type="SMART" id="SM01121">
    <property type="entry name" value="Dak1_2"/>
    <property type="match status" value="1"/>
</dbReference>
<sequence length="567" mass="61682">MEGKLLSKELITKKEFSDMVRVASHRLEKNAKFVNSLNVFPVPDGDTGTNMSLTIQSGFKAVNESESENVGVLGKALAKGLLMGARGNSGVITSQIFRGFSKSIENKDSLTAMDLAKAFDDGVKTAYKAVMKPVEGTILTVARYGAEAAMKKVESTNDTIEILQAVVAGAKVGLEKTPSLLPVLKEVGVVDSGGQGLVFIYEGFLEGLSGQTSNDEEYVPDEKDMSEMVNASHHQTAQGQFNTDDIENGYCTEMMVELGDNPTSDEKFDNEKLRSYLDTIGDSLICVSDDEVIKVHVHTNYPYKVWEAGRKFGSLSKIKIDNMRLQHETIVEEDEPFENAEAPKEEVKQLDYAVIAVSSGEGLTKLFESLGVTNIISGGQTMNPSTNDIVDAINKSNAKRALVLPNNGNIIMAAKQAVDLVDIPVAIVATKTISQGMTAMLSFNPESDLEDNKENMEDSLDTVKSGQITQAIRDTEIDGLKITKGHYMGIVDGKILVDDADIIAGTEKMLDKMIDEDSEVITILVGKDGNTEDAQKVADYLDDKYADLETEIHQGDQPVYPYLISVE</sequence>
<feature type="domain" description="DhaL" evidence="1">
    <location>
        <begin position="14"/>
        <end position="206"/>
    </location>
</feature>
<dbReference type="Gene3D" id="1.25.40.340">
    <property type="match status" value="1"/>
</dbReference>
<dbReference type="AlphaFoldDB" id="A0A0R1KKM5"/>
<keyword evidence="2" id="KW-0418">Kinase</keyword>
<organism evidence="2 3">
    <name type="scientific">Companilactobacillus bobalius DSM 19674</name>
    <dbReference type="NCBI Taxonomy" id="1423788"/>
    <lineage>
        <taxon>Bacteria</taxon>
        <taxon>Bacillati</taxon>
        <taxon>Bacillota</taxon>
        <taxon>Bacilli</taxon>
        <taxon>Lactobacillales</taxon>
        <taxon>Lactobacillaceae</taxon>
        <taxon>Companilactobacillus</taxon>
        <taxon>Companilactobacillus bobalius</taxon>
    </lineage>
</organism>
<gene>
    <name evidence="2" type="ORF">FC78_GL001244</name>
</gene>
<accession>A0A0R1KKM5</accession>
<reference evidence="2 3" key="1">
    <citation type="journal article" date="2015" name="Genome Announc.">
        <title>Expanding the biotechnology potential of lactobacilli through comparative genomics of 213 strains and associated genera.</title>
        <authorList>
            <person name="Sun Z."/>
            <person name="Harris H.M."/>
            <person name="McCann A."/>
            <person name="Guo C."/>
            <person name="Argimon S."/>
            <person name="Zhang W."/>
            <person name="Yang X."/>
            <person name="Jeffery I.B."/>
            <person name="Cooney J.C."/>
            <person name="Kagawa T.F."/>
            <person name="Liu W."/>
            <person name="Song Y."/>
            <person name="Salvetti E."/>
            <person name="Wrobel A."/>
            <person name="Rasinkangas P."/>
            <person name="Parkhill J."/>
            <person name="Rea M.C."/>
            <person name="O'Sullivan O."/>
            <person name="Ritari J."/>
            <person name="Douillard F.P."/>
            <person name="Paul Ross R."/>
            <person name="Yang R."/>
            <person name="Briner A.E."/>
            <person name="Felis G.E."/>
            <person name="de Vos W.M."/>
            <person name="Barrangou R."/>
            <person name="Klaenhammer T.R."/>
            <person name="Caufield P.W."/>
            <person name="Cui Y."/>
            <person name="Zhang H."/>
            <person name="O'Toole P.W."/>
        </authorList>
    </citation>
    <scope>NUCLEOTIDE SEQUENCE [LARGE SCALE GENOMIC DNA]</scope>
    <source>
        <strain evidence="2 3">DSM 19674</strain>
    </source>
</reference>
<evidence type="ECO:0000259" key="1">
    <source>
        <dbReference type="PROSITE" id="PS51480"/>
    </source>
</evidence>
<dbReference type="PATRIC" id="fig|1423788.3.peg.1277"/>
<dbReference type="InterPro" id="IPR050270">
    <property type="entry name" value="DegV_domain_contain"/>
</dbReference>
<dbReference type="PANTHER" id="PTHR33434:SF4">
    <property type="entry name" value="PHOSPHATASE PROTEIN"/>
    <property type="match status" value="1"/>
</dbReference>
<dbReference type="Pfam" id="PF02734">
    <property type="entry name" value="Dak2"/>
    <property type="match status" value="1"/>
</dbReference>
<dbReference type="InterPro" id="IPR033470">
    <property type="entry name" value="FakA-like_C"/>
</dbReference>
<proteinExistence type="predicted"/>
<dbReference type="InterPro" id="IPR036117">
    <property type="entry name" value="DhaL_dom_sf"/>
</dbReference>
<keyword evidence="2" id="KW-0808">Transferase</keyword>
<dbReference type="SUPFAM" id="SSF101473">
    <property type="entry name" value="DhaL-like"/>
    <property type="match status" value="1"/>
</dbReference>
<dbReference type="InterPro" id="IPR019986">
    <property type="entry name" value="YloV-like"/>
</dbReference>
<dbReference type="InterPro" id="IPR004007">
    <property type="entry name" value="DhaL_dom"/>
</dbReference>
<dbReference type="EMBL" id="AZDY01000035">
    <property type="protein sequence ID" value="KRK83664.1"/>
    <property type="molecule type" value="Genomic_DNA"/>
</dbReference>
<dbReference type="SMART" id="SM01120">
    <property type="entry name" value="Dak2"/>
    <property type="match status" value="1"/>
</dbReference>
<dbReference type="Pfam" id="PF21645">
    <property type="entry name" value="FakA-like_M"/>
    <property type="match status" value="1"/>
</dbReference>
<dbReference type="STRING" id="1423788.FC78_GL001244"/>
<dbReference type="InterPro" id="IPR048394">
    <property type="entry name" value="FakA-like_M"/>
</dbReference>
<dbReference type="NCBIfam" id="TIGR03599">
    <property type="entry name" value="YloV"/>
    <property type="match status" value="1"/>
</dbReference>
<name>A0A0R1KKM5_9LACO</name>
<comment type="caution">
    <text evidence="2">The sequence shown here is derived from an EMBL/GenBank/DDBJ whole genome shotgun (WGS) entry which is preliminary data.</text>
</comment>
<dbReference type="GO" id="GO:0004371">
    <property type="term" value="F:glycerone kinase activity"/>
    <property type="evidence" value="ECO:0007669"/>
    <property type="project" value="InterPro"/>
</dbReference>
<dbReference type="PANTHER" id="PTHR33434">
    <property type="entry name" value="DEGV DOMAIN-CONTAINING PROTEIN DR_1986-RELATED"/>
    <property type="match status" value="1"/>
</dbReference>
<dbReference type="PROSITE" id="PS51480">
    <property type="entry name" value="DHAL"/>
    <property type="match status" value="1"/>
</dbReference>